<dbReference type="Gene3D" id="2.30.29.30">
    <property type="entry name" value="Pleckstrin-homology domain (PH domain)/Phosphotyrosine-binding domain (PTB)"/>
    <property type="match status" value="1"/>
</dbReference>
<gene>
    <name evidence="2" type="ORF">B7P43_G00336</name>
</gene>
<dbReference type="InterPro" id="IPR011993">
    <property type="entry name" value="PH-like_dom_sf"/>
</dbReference>
<dbReference type="OrthoDB" id="8815311at2759"/>
<evidence type="ECO:0000259" key="1">
    <source>
        <dbReference type="PROSITE" id="PS50200"/>
    </source>
</evidence>
<dbReference type="GO" id="GO:0048699">
    <property type="term" value="P:generation of neurons"/>
    <property type="evidence" value="ECO:0007669"/>
    <property type="project" value="UniProtKB-ARBA"/>
</dbReference>
<dbReference type="PANTHER" id="PTHR11243">
    <property type="entry name" value="GROWTH FACTOR RECEPTOR-BOUND PROTEIN"/>
    <property type="match status" value="1"/>
</dbReference>
<protein>
    <recommendedName>
        <fullName evidence="1">Ras-associating domain-containing protein</fullName>
    </recommendedName>
</protein>
<dbReference type="InParanoid" id="A0A2J7QVI1"/>
<dbReference type="AlphaFoldDB" id="A0A2J7QVI1"/>
<dbReference type="InterPro" id="IPR000159">
    <property type="entry name" value="RA_dom"/>
</dbReference>
<dbReference type="SUPFAM" id="SSF54236">
    <property type="entry name" value="Ubiquitin-like"/>
    <property type="match status" value="1"/>
</dbReference>
<dbReference type="Pfam" id="PF21989">
    <property type="entry name" value="RA_2"/>
    <property type="match status" value="1"/>
</dbReference>
<dbReference type="GO" id="GO:0007165">
    <property type="term" value="P:signal transduction"/>
    <property type="evidence" value="ECO:0007669"/>
    <property type="project" value="InterPro"/>
</dbReference>
<dbReference type="InterPro" id="IPR029071">
    <property type="entry name" value="Ubiquitin-like_domsf"/>
</dbReference>
<accession>A0A2J7QVI1</accession>
<evidence type="ECO:0000313" key="2">
    <source>
        <dbReference type="EMBL" id="PNF32589.1"/>
    </source>
</evidence>
<feature type="domain" description="Ras-associating" evidence="1">
    <location>
        <begin position="46"/>
        <end position="135"/>
    </location>
</feature>
<keyword evidence="3" id="KW-1185">Reference proteome</keyword>
<dbReference type="InterPro" id="IPR039664">
    <property type="entry name" value="GRB/APBB1IP"/>
</dbReference>
<dbReference type="EMBL" id="NEVH01010475">
    <property type="protein sequence ID" value="PNF32589.1"/>
    <property type="molecule type" value="Genomic_DNA"/>
</dbReference>
<comment type="caution">
    <text evidence="2">The sequence shown here is derived from an EMBL/GenBank/DDBJ whole genome shotgun (WGS) entry which is preliminary data.</text>
</comment>
<sequence length="224" mass="25784">MDICGLHILQHFGDGGSYNKMKCSCSGYERLLELASVCPDEDAPREKEELMFHNDDGSCQLVVVERNLRASDLCHLLALKNRVAKDASWTIVEQWVDLGLERSLEDHEEVLAVYHDMETNGKHTDKRFIFRKDFCKYEFFHSPQQFFPTDMVDPSACDQVLEPNALQVLVTSADECPVIGSQMWVREANKQVWSKVFMLLRDATLYVSHKVQVVSKLLRKMPNK</sequence>
<reference evidence="2 3" key="1">
    <citation type="submission" date="2017-12" db="EMBL/GenBank/DDBJ databases">
        <title>Hemimetabolous genomes reveal molecular basis of termite eusociality.</title>
        <authorList>
            <person name="Harrison M.C."/>
            <person name="Jongepier E."/>
            <person name="Robertson H.M."/>
            <person name="Arning N."/>
            <person name="Bitard-Feildel T."/>
            <person name="Chao H."/>
            <person name="Childers C.P."/>
            <person name="Dinh H."/>
            <person name="Doddapaneni H."/>
            <person name="Dugan S."/>
            <person name="Gowin J."/>
            <person name="Greiner C."/>
            <person name="Han Y."/>
            <person name="Hu H."/>
            <person name="Hughes D.S.T."/>
            <person name="Huylmans A.-K."/>
            <person name="Kemena C."/>
            <person name="Kremer L.P.M."/>
            <person name="Lee S.L."/>
            <person name="Lopez-Ezquerra A."/>
            <person name="Mallet L."/>
            <person name="Monroy-Kuhn J.M."/>
            <person name="Moser A."/>
            <person name="Murali S.C."/>
            <person name="Muzny D.M."/>
            <person name="Otani S."/>
            <person name="Piulachs M.-D."/>
            <person name="Poelchau M."/>
            <person name="Qu J."/>
            <person name="Schaub F."/>
            <person name="Wada-Katsumata A."/>
            <person name="Worley K.C."/>
            <person name="Xie Q."/>
            <person name="Ylla G."/>
            <person name="Poulsen M."/>
            <person name="Gibbs R.A."/>
            <person name="Schal C."/>
            <person name="Richards S."/>
            <person name="Belles X."/>
            <person name="Korb J."/>
            <person name="Bornberg-Bauer E."/>
        </authorList>
    </citation>
    <scope>NUCLEOTIDE SEQUENCE [LARGE SCALE GENOMIC DNA]</scope>
    <source>
        <tissue evidence="2">Whole body</tissue>
    </source>
</reference>
<proteinExistence type="predicted"/>
<feature type="non-terminal residue" evidence="2">
    <location>
        <position position="224"/>
    </location>
</feature>
<name>A0A2J7QVI1_9NEOP</name>
<dbReference type="PANTHER" id="PTHR11243:SF38">
    <property type="entry name" value="GROWTH FACTOR RECEPTOR-BOUND PROTEIN 14-LIKE ISOFORM X1"/>
    <property type="match status" value="1"/>
</dbReference>
<organism evidence="2 3">
    <name type="scientific">Cryptotermes secundus</name>
    <dbReference type="NCBI Taxonomy" id="105785"/>
    <lineage>
        <taxon>Eukaryota</taxon>
        <taxon>Metazoa</taxon>
        <taxon>Ecdysozoa</taxon>
        <taxon>Arthropoda</taxon>
        <taxon>Hexapoda</taxon>
        <taxon>Insecta</taxon>
        <taxon>Pterygota</taxon>
        <taxon>Neoptera</taxon>
        <taxon>Polyneoptera</taxon>
        <taxon>Dictyoptera</taxon>
        <taxon>Blattodea</taxon>
        <taxon>Blattoidea</taxon>
        <taxon>Termitoidae</taxon>
        <taxon>Kalotermitidae</taxon>
        <taxon>Cryptotermitinae</taxon>
        <taxon>Cryptotermes</taxon>
    </lineage>
</organism>
<dbReference type="GO" id="GO:0071944">
    <property type="term" value="C:cell periphery"/>
    <property type="evidence" value="ECO:0007669"/>
    <property type="project" value="UniProtKB-ARBA"/>
</dbReference>
<dbReference type="Gene3D" id="3.10.20.90">
    <property type="entry name" value="Phosphatidylinositol 3-kinase Catalytic Subunit, Chain A, domain 1"/>
    <property type="match status" value="1"/>
</dbReference>
<dbReference type="STRING" id="105785.A0A2J7QVI1"/>
<dbReference type="Proteomes" id="UP000235965">
    <property type="component" value="Unassembled WGS sequence"/>
</dbReference>
<dbReference type="PROSITE" id="PS50200">
    <property type="entry name" value="RA"/>
    <property type="match status" value="1"/>
</dbReference>
<evidence type="ECO:0000313" key="3">
    <source>
        <dbReference type="Proteomes" id="UP000235965"/>
    </source>
</evidence>